<dbReference type="PROSITE" id="PS00039">
    <property type="entry name" value="DEAD_ATP_HELICASE"/>
    <property type="match status" value="1"/>
</dbReference>
<keyword evidence="3" id="KW-0378">Hydrolase</keyword>
<dbReference type="AlphaFoldDB" id="A0A6V7Q8J0"/>
<evidence type="ECO:0000256" key="3">
    <source>
        <dbReference type="ARBA" id="ARBA00022801"/>
    </source>
</evidence>
<dbReference type="InterPro" id="IPR027417">
    <property type="entry name" value="P-loop_NTPase"/>
</dbReference>
<dbReference type="GO" id="GO:0003724">
    <property type="term" value="F:RNA helicase activity"/>
    <property type="evidence" value="ECO:0007669"/>
    <property type="project" value="UniProtKB-EC"/>
</dbReference>
<dbReference type="PROSITE" id="PS51192">
    <property type="entry name" value="HELICASE_ATP_BIND_1"/>
    <property type="match status" value="1"/>
</dbReference>
<feature type="region of interest" description="Disordered" evidence="8">
    <location>
        <begin position="379"/>
        <end position="481"/>
    </location>
</feature>
<feature type="short sequence motif" description="Q motif" evidence="7">
    <location>
        <begin position="533"/>
        <end position="561"/>
    </location>
</feature>
<reference evidence="12" key="1">
    <citation type="submission" date="2020-07" db="EMBL/GenBank/DDBJ databases">
        <authorList>
            <person name="Lin J."/>
        </authorList>
    </citation>
    <scope>NUCLEOTIDE SEQUENCE</scope>
</reference>
<dbReference type="InterPro" id="IPR001650">
    <property type="entry name" value="Helicase_C-like"/>
</dbReference>
<evidence type="ECO:0000256" key="7">
    <source>
        <dbReference type="PROSITE-ProRule" id="PRU00552"/>
    </source>
</evidence>
<dbReference type="Pfam" id="PF00271">
    <property type="entry name" value="Helicase_C"/>
    <property type="match status" value="1"/>
</dbReference>
<evidence type="ECO:0000259" key="9">
    <source>
        <dbReference type="PROSITE" id="PS51192"/>
    </source>
</evidence>
<dbReference type="EMBL" id="LR862133">
    <property type="protein sequence ID" value="CAD1839155.1"/>
    <property type="molecule type" value="Genomic_DNA"/>
</dbReference>
<dbReference type="PROSITE" id="PS51194">
    <property type="entry name" value="HELICASE_CTER"/>
    <property type="match status" value="1"/>
</dbReference>
<dbReference type="CDD" id="cd18787">
    <property type="entry name" value="SF2_C_DEAD"/>
    <property type="match status" value="1"/>
</dbReference>
<dbReference type="PANTHER" id="PTHR47958">
    <property type="entry name" value="ATP-DEPENDENT RNA HELICASE DBP3"/>
    <property type="match status" value="1"/>
</dbReference>
<evidence type="ECO:0000256" key="6">
    <source>
        <dbReference type="ARBA" id="ARBA00022884"/>
    </source>
</evidence>
<dbReference type="Pfam" id="PF05212">
    <property type="entry name" value="DUF707"/>
    <property type="match status" value="1"/>
</dbReference>
<name>A0A6V7Q8J0_ANACO</name>
<dbReference type="Pfam" id="PF00270">
    <property type="entry name" value="DEAD"/>
    <property type="match status" value="1"/>
</dbReference>
<organism evidence="12">
    <name type="scientific">Ananas comosus var. bracteatus</name>
    <name type="common">red pineapple</name>
    <dbReference type="NCBI Taxonomy" id="296719"/>
    <lineage>
        <taxon>Eukaryota</taxon>
        <taxon>Viridiplantae</taxon>
        <taxon>Streptophyta</taxon>
        <taxon>Embryophyta</taxon>
        <taxon>Tracheophyta</taxon>
        <taxon>Spermatophyta</taxon>
        <taxon>Magnoliopsida</taxon>
        <taxon>Liliopsida</taxon>
        <taxon>Poales</taxon>
        <taxon>Bromeliaceae</taxon>
        <taxon>Bromelioideae</taxon>
        <taxon>Ananas</taxon>
    </lineage>
</organism>
<keyword evidence="4" id="KW-0347">Helicase</keyword>
<evidence type="ECO:0000259" key="11">
    <source>
        <dbReference type="PROSITE" id="PS51195"/>
    </source>
</evidence>
<dbReference type="InterPro" id="IPR000629">
    <property type="entry name" value="RNA-helicase_DEAD-box_CS"/>
</dbReference>
<feature type="compositionally biased region" description="Gly residues" evidence="8">
    <location>
        <begin position="456"/>
        <end position="470"/>
    </location>
</feature>
<feature type="domain" description="Helicase ATP-binding" evidence="9">
    <location>
        <begin position="564"/>
        <end position="739"/>
    </location>
</feature>
<evidence type="ECO:0000256" key="1">
    <source>
        <dbReference type="ARBA" id="ARBA00012552"/>
    </source>
</evidence>
<dbReference type="EC" id="3.6.4.13" evidence="1"/>
<keyword evidence="2" id="KW-0547">Nucleotide-binding</keyword>
<dbReference type="PROSITE" id="PS51195">
    <property type="entry name" value="Q_MOTIF"/>
    <property type="match status" value="1"/>
</dbReference>
<sequence length="953" mass="105326">MFSCFGNFEVTDMTKPGNFFRRSGLFGSSENTTLIVFASIGMTVGYILAISNHAINTTEVYVSTNSRGAGRLPPGIVVPESDFYLRRLWGDPEEDLVAEKYLATFAVGYDQKANVDAIVKKFSENFTIVLFHYDGRASEWEEFEWSKRAIHVSARKQTKWWYAKRFLHPDIVAPYEYIFIWDEDLGVEHFDAEEYIKLVKKHGLEISQPALDPQGRVFTWPITLRRDNGEVHKRVLEDFIFPPMEIWKPEGCADPLLPPCAAFVEIMAPVFSRAAWRCVWHMIQNDLVHGWGLDFAFRNCVEPAHEKIGVVDAQWIVHQAVPSLGNQVEPDEDKAPLERVRERSRKEWDLLEKRLAHAEKMTTGEKGSLPNFYVGRAGPGALSHIPSRGNLGSRGGRGGRGFDAGRAGGGRGGGGGGGGGRSGGARRPDLKRGSGRGQEVAGRGGGRGRGSDGGRGRGRSGGSGGGGRGFGKPRDSLDNMTLPKQNFRDLIPFKKDFYVESPSVQAMSEQEAVLYRMRREIMVEGRDVPKPLRFFHEANFPDYCMQVIAKCGFIEPTPIQAQGWPMALKGRDLVGIAETGSGKTLAYLLPSLVHVNAQPRLAQGDGPIVLVLAPTRELAVQIQEEAGKFGSHSIARSTCIYGGAPKGPQIRDLKKGVEIVIATPGRLIDMLEAGHTNLRRVTYLVLDEADRMLDMGFEPQIRKIISQIRPDRQTLYWSATWPREVEALARQFLHNPYKVIIGSPDLKANQSINQIIEVIPQHEKYPRLVKLLGELMDGSRILIFIETKKGCDQVTRQLRMDGWPALSIHGDKAQAERDWVLGEFRSGNSPIMTATDVAARGLDVKDIKCVINYDFPTCLEDYVHRIGRTGRAGAKGTAFTFFTQSNAKFARDLIKILQEAGQNVTSTLASMAKSASSIGGGPGGDFRSRGGRGYGNRALMSGSNSMPLGGRRP</sequence>
<dbReference type="SMART" id="SM00490">
    <property type="entry name" value="HELICc"/>
    <property type="match status" value="1"/>
</dbReference>
<feature type="region of interest" description="Disordered" evidence="8">
    <location>
        <begin position="914"/>
        <end position="953"/>
    </location>
</feature>
<keyword evidence="6" id="KW-0694">RNA-binding</keyword>
<dbReference type="SUPFAM" id="SSF52540">
    <property type="entry name" value="P-loop containing nucleoside triphosphate hydrolases"/>
    <property type="match status" value="1"/>
</dbReference>
<dbReference type="InterPro" id="IPR007877">
    <property type="entry name" value="DUF707"/>
</dbReference>
<evidence type="ECO:0000256" key="8">
    <source>
        <dbReference type="SAM" id="MobiDB-lite"/>
    </source>
</evidence>
<keyword evidence="5" id="KW-0067">ATP-binding</keyword>
<dbReference type="FunFam" id="3.40.50.300:FF:000079">
    <property type="entry name" value="probable ATP-dependent RNA helicase DDX17"/>
    <property type="match status" value="1"/>
</dbReference>
<dbReference type="Gene3D" id="3.40.50.300">
    <property type="entry name" value="P-loop containing nucleotide triphosphate hydrolases"/>
    <property type="match status" value="2"/>
</dbReference>
<accession>A0A6V7Q8J0</accession>
<gene>
    <name evidence="12" type="ORF">CB5_LOCUS22366</name>
</gene>
<evidence type="ECO:0000256" key="2">
    <source>
        <dbReference type="ARBA" id="ARBA00022741"/>
    </source>
</evidence>
<dbReference type="FunFam" id="3.40.50.300:FF:000008">
    <property type="entry name" value="ATP-dependent RNA helicase RhlB"/>
    <property type="match status" value="1"/>
</dbReference>
<dbReference type="InterPro" id="IPR014014">
    <property type="entry name" value="RNA_helicase_DEAD_Q_motif"/>
</dbReference>
<proteinExistence type="predicted"/>
<evidence type="ECO:0000313" key="12">
    <source>
        <dbReference type="EMBL" id="CAD1839155.1"/>
    </source>
</evidence>
<evidence type="ECO:0000256" key="4">
    <source>
        <dbReference type="ARBA" id="ARBA00022806"/>
    </source>
</evidence>
<dbReference type="SMART" id="SM00487">
    <property type="entry name" value="DEXDc"/>
    <property type="match status" value="1"/>
</dbReference>
<dbReference type="InterPro" id="IPR011545">
    <property type="entry name" value="DEAD/DEAH_box_helicase_dom"/>
</dbReference>
<feature type="compositionally biased region" description="Gly residues" evidence="8">
    <location>
        <begin position="392"/>
        <end position="423"/>
    </location>
</feature>
<protein>
    <recommendedName>
        <fullName evidence="1">RNA helicase</fullName>
        <ecNumber evidence="1">3.6.4.13</ecNumber>
    </recommendedName>
</protein>
<dbReference type="GO" id="GO:0005524">
    <property type="term" value="F:ATP binding"/>
    <property type="evidence" value="ECO:0007669"/>
    <property type="project" value="UniProtKB-KW"/>
</dbReference>
<dbReference type="GO" id="GO:0016787">
    <property type="term" value="F:hydrolase activity"/>
    <property type="evidence" value="ECO:0007669"/>
    <property type="project" value="UniProtKB-KW"/>
</dbReference>
<dbReference type="GO" id="GO:0003723">
    <property type="term" value="F:RNA binding"/>
    <property type="evidence" value="ECO:0007669"/>
    <property type="project" value="UniProtKB-KW"/>
</dbReference>
<evidence type="ECO:0000259" key="10">
    <source>
        <dbReference type="PROSITE" id="PS51194"/>
    </source>
</evidence>
<dbReference type="CDD" id="cd17966">
    <property type="entry name" value="DEADc_DDX5_DDX17"/>
    <property type="match status" value="1"/>
</dbReference>
<feature type="domain" description="DEAD-box RNA helicase Q" evidence="11">
    <location>
        <begin position="533"/>
        <end position="561"/>
    </location>
</feature>
<feature type="domain" description="Helicase C-terminal" evidence="10">
    <location>
        <begin position="767"/>
        <end position="912"/>
    </location>
</feature>
<evidence type="ECO:0000256" key="5">
    <source>
        <dbReference type="ARBA" id="ARBA00022840"/>
    </source>
</evidence>
<dbReference type="InterPro" id="IPR014001">
    <property type="entry name" value="Helicase_ATP-bd"/>
</dbReference>